<evidence type="ECO:0008006" key="5">
    <source>
        <dbReference type="Google" id="ProtNLM"/>
    </source>
</evidence>
<gene>
    <name evidence="3" type="ORF">URODEC1_LOCUS62860</name>
</gene>
<evidence type="ECO:0000259" key="2">
    <source>
        <dbReference type="Pfam" id="PF23622"/>
    </source>
</evidence>
<sequence>MGLLALQRLMSLQCDRQRHQRRNRYLNGSIAAVGKRKSLPCQQDGHGDSKSAKRMRCSIPELPEEIWHHIHSLLPLRDAARAACLSRAFLHSWRCHPILTLNRCIHGSNASVPRENLSCIIDNILRNHTGIGIKIFRLESIFDACNYLDNWLQIAVTPGIEELTLKLCHGEMQYNVPCKLFSDGVQSSIRYLKLSLCAFHPKAELGPLRNLTSLQLHSVRISGDELECFLSKSPALEQLHVSACHEIMALKIPCVLLQLHCLKVSDCRKLQVIESKARNLSSFILMGAVVKVSLGETLQMKNLCMSHPNLICSARAELPSTMPNLEILSIGSFDQRVNTPMLPTKFLFLKHLSISLKFTSPSYDYFSLVSFLDASPSLKTWLLDVACPTMRHESFFGSSSELRQISEQHHGCLDTMKIKGFHSAKSLIELTCYIIKNAKSLGCLTLDTTFGELKCDNGMIGGRCAEMPKDFLTEAGRGAAAIRSYIEDKVPPEVKLTVVEHCRRCHFDSPCEWI</sequence>
<keyword evidence="4" id="KW-1185">Reference proteome</keyword>
<evidence type="ECO:0000313" key="3">
    <source>
        <dbReference type="EMBL" id="CAL4996357.1"/>
    </source>
</evidence>
<dbReference type="Pfam" id="PF00646">
    <property type="entry name" value="F-box"/>
    <property type="match status" value="1"/>
</dbReference>
<dbReference type="InterPro" id="IPR055357">
    <property type="entry name" value="LRR_At1g61320_AtMIF1"/>
</dbReference>
<organism evidence="3 4">
    <name type="scientific">Urochloa decumbens</name>
    <dbReference type="NCBI Taxonomy" id="240449"/>
    <lineage>
        <taxon>Eukaryota</taxon>
        <taxon>Viridiplantae</taxon>
        <taxon>Streptophyta</taxon>
        <taxon>Embryophyta</taxon>
        <taxon>Tracheophyta</taxon>
        <taxon>Spermatophyta</taxon>
        <taxon>Magnoliopsida</taxon>
        <taxon>Liliopsida</taxon>
        <taxon>Poales</taxon>
        <taxon>Poaceae</taxon>
        <taxon>PACMAD clade</taxon>
        <taxon>Panicoideae</taxon>
        <taxon>Panicodae</taxon>
        <taxon>Paniceae</taxon>
        <taxon>Melinidinae</taxon>
        <taxon>Urochloa</taxon>
    </lineage>
</organism>
<dbReference type="PANTHER" id="PTHR34145">
    <property type="entry name" value="OS02G0105600 PROTEIN"/>
    <property type="match status" value="1"/>
</dbReference>
<dbReference type="InterPro" id="IPR053772">
    <property type="entry name" value="At1g61320/At1g61330-like"/>
</dbReference>
<dbReference type="SUPFAM" id="SSF81383">
    <property type="entry name" value="F-box domain"/>
    <property type="match status" value="1"/>
</dbReference>
<protein>
    <recommendedName>
        <fullName evidence="5">F-box domain-containing protein</fullName>
    </recommendedName>
</protein>
<accession>A0ABC9B7S1</accession>
<dbReference type="InterPro" id="IPR032675">
    <property type="entry name" value="LRR_dom_sf"/>
</dbReference>
<dbReference type="InterPro" id="IPR001810">
    <property type="entry name" value="F-box_dom"/>
</dbReference>
<dbReference type="PANTHER" id="PTHR34145:SF6">
    <property type="entry name" value="F-BOX DOMAIN-CONTAINING PROTEIN"/>
    <property type="match status" value="1"/>
</dbReference>
<evidence type="ECO:0000313" key="4">
    <source>
        <dbReference type="Proteomes" id="UP001497457"/>
    </source>
</evidence>
<reference evidence="3" key="1">
    <citation type="submission" date="2024-10" db="EMBL/GenBank/DDBJ databases">
        <authorList>
            <person name="Ryan C."/>
        </authorList>
    </citation>
    <scope>NUCLEOTIDE SEQUENCE [LARGE SCALE GENOMIC DNA]</scope>
</reference>
<dbReference type="InterPro" id="IPR036047">
    <property type="entry name" value="F-box-like_dom_sf"/>
</dbReference>
<dbReference type="Pfam" id="PF23622">
    <property type="entry name" value="LRR_At1g61320_AtMIF1"/>
    <property type="match status" value="1"/>
</dbReference>
<dbReference type="AlphaFoldDB" id="A0ABC9B7S1"/>
<proteinExistence type="predicted"/>
<evidence type="ECO:0000259" key="1">
    <source>
        <dbReference type="Pfam" id="PF00646"/>
    </source>
</evidence>
<dbReference type="Gene3D" id="3.80.10.10">
    <property type="entry name" value="Ribonuclease Inhibitor"/>
    <property type="match status" value="1"/>
</dbReference>
<feature type="domain" description="F-box" evidence="1">
    <location>
        <begin position="59"/>
        <end position="94"/>
    </location>
</feature>
<dbReference type="Proteomes" id="UP001497457">
    <property type="component" value="Chromosome 25rd"/>
</dbReference>
<dbReference type="EMBL" id="OZ075135">
    <property type="protein sequence ID" value="CAL4996357.1"/>
    <property type="molecule type" value="Genomic_DNA"/>
</dbReference>
<dbReference type="SUPFAM" id="SSF52047">
    <property type="entry name" value="RNI-like"/>
    <property type="match status" value="1"/>
</dbReference>
<name>A0ABC9B7S1_9POAL</name>
<feature type="domain" description="At1g61320/AtMIF1 LRR" evidence="2">
    <location>
        <begin position="124"/>
        <end position="502"/>
    </location>
</feature>